<dbReference type="InterPro" id="IPR007197">
    <property type="entry name" value="rSAM"/>
</dbReference>
<dbReference type="CDD" id="cd01335">
    <property type="entry name" value="Radical_SAM"/>
    <property type="match status" value="1"/>
</dbReference>
<dbReference type="Pfam" id="PF13186">
    <property type="entry name" value="SPASM"/>
    <property type="match status" value="1"/>
</dbReference>
<dbReference type="SFLD" id="SFLDG01067">
    <property type="entry name" value="SPASM/twitch_domain_containing"/>
    <property type="match status" value="1"/>
</dbReference>
<dbReference type="Proteomes" id="UP001166402">
    <property type="component" value="Unassembled WGS sequence"/>
</dbReference>
<evidence type="ECO:0000313" key="8">
    <source>
        <dbReference type="EMBL" id="MBP2072615.1"/>
    </source>
</evidence>
<accession>A0ABS4NG20</accession>
<keyword evidence="6" id="KW-0411">Iron-sulfur</keyword>
<organism evidence="8 9">
    <name type="scientific">Thermoanaerobacterium butyriciformans</name>
    <dbReference type="NCBI Taxonomy" id="1702242"/>
    <lineage>
        <taxon>Bacteria</taxon>
        <taxon>Bacillati</taxon>
        <taxon>Bacillota</taxon>
        <taxon>Clostridia</taxon>
        <taxon>Thermoanaerobacterales</taxon>
        <taxon>Thermoanaerobacteraceae</taxon>
        <taxon>Thermoanaerobacterium</taxon>
    </lineage>
</organism>
<dbReference type="SFLD" id="SFLDG01384">
    <property type="entry name" value="thioether_bond_formation_requi"/>
    <property type="match status" value="1"/>
</dbReference>
<comment type="caution">
    <text evidence="8">The sequence shown here is derived from an EMBL/GenBank/DDBJ whole genome shotgun (WGS) entry which is preliminary data.</text>
</comment>
<feature type="domain" description="Radical SAM core" evidence="7">
    <location>
        <begin position="90"/>
        <end position="320"/>
    </location>
</feature>
<dbReference type="PROSITE" id="PS01305">
    <property type="entry name" value="MOAA_NIFB_PQQE"/>
    <property type="match status" value="1"/>
</dbReference>
<evidence type="ECO:0000256" key="2">
    <source>
        <dbReference type="ARBA" id="ARBA00022485"/>
    </source>
</evidence>
<evidence type="ECO:0000256" key="6">
    <source>
        <dbReference type="ARBA" id="ARBA00023014"/>
    </source>
</evidence>
<dbReference type="SFLD" id="SFLDG01386">
    <property type="entry name" value="main_SPASM_domain-containing"/>
    <property type="match status" value="1"/>
</dbReference>
<evidence type="ECO:0000256" key="5">
    <source>
        <dbReference type="ARBA" id="ARBA00023004"/>
    </source>
</evidence>
<dbReference type="InterPro" id="IPR023885">
    <property type="entry name" value="4Fe4S-binding_SPASM_dom"/>
</dbReference>
<dbReference type="NCBIfam" id="TIGR03974">
    <property type="entry name" value="rSAM_six_Cys"/>
    <property type="match status" value="1"/>
</dbReference>
<dbReference type="InterPro" id="IPR000385">
    <property type="entry name" value="MoaA_NifB_PqqE_Fe-S-bd_CS"/>
</dbReference>
<comment type="cofactor">
    <cofactor evidence="1">
        <name>[4Fe-4S] cluster</name>
        <dbReference type="ChEBI" id="CHEBI:49883"/>
    </cofactor>
</comment>
<dbReference type="InterPro" id="IPR058240">
    <property type="entry name" value="rSAM_sf"/>
</dbReference>
<dbReference type="InterPro" id="IPR024025">
    <property type="entry name" value="SCIFF_rSAM_maturase"/>
</dbReference>
<protein>
    <recommendedName>
        <fullName evidence="7">Radical SAM core domain-containing protein</fullName>
    </recommendedName>
</protein>
<keyword evidence="3" id="KW-0949">S-adenosyl-L-methionine</keyword>
<dbReference type="SFLD" id="SFLDS00029">
    <property type="entry name" value="Radical_SAM"/>
    <property type="match status" value="1"/>
</dbReference>
<sequence>MYSKIHKYKQLGMNIVVDPVSGSIHVVDDLTYEILDLYTENDFNTIVSLLKNKYSEDEIKDAYDEIESLRNKGLLYSEDVYKDLDINRENSVIKAICLNVAHDCNLRCSYCFASTGDFKGGRKLMSYEVGKKAIDFLIKNSGNRKVVEVDFFGGEPLMNFEVVKKIVEYGRDEAEKHGKTIKYTITTNGVLLDDEKSTYINENFSNVVLSLDGRKEINDGMRKRIDGSGSYDVIAPKIKNFVFKRGNKEHYVRGTFTAKNLDFTDDVLHLADMGIREISVEPVVEKEDTDYTLKQEHLERILKEYDRLTEEYIKRIDEGRPFSFYHFKISLDNGPCIKKRLQGCGAGFEYAAITPDGEIYPCHQFVGNELYKLGNVDSGIENKLLQEKFMESDIYKREECSQCWARFYCSGGCFANNYNMNGDINKPYELSCEMQKKRFECAIAIKAYEMMFKKNNKPQQFDN</sequence>
<evidence type="ECO:0000313" key="9">
    <source>
        <dbReference type="Proteomes" id="UP001166402"/>
    </source>
</evidence>
<keyword evidence="4" id="KW-0479">Metal-binding</keyword>
<dbReference type="SUPFAM" id="SSF102114">
    <property type="entry name" value="Radical SAM enzymes"/>
    <property type="match status" value="1"/>
</dbReference>
<dbReference type="InterPro" id="IPR013785">
    <property type="entry name" value="Aldolase_TIM"/>
</dbReference>
<name>A0ABS4NG20_9THEO</name>
<keyword evidence="2" id="KW-0004">4Fe-4S</keyword>
<dbReference type="InterPro" id="IPR047602">
    <property type="entry name" value="SPASM_CteB-like"/>
</dbReference>
<dbReference type="PROSITE" id="PS51918">
    <property type="entry name" value="RADICAL_SAM"/>
    <property type="match status" value="1"/>
</dbReference>
<dbReference type="RefSeq" id="WP_209454353.1">
    <property type="nucleotide sequence ID" value="NZ_JAGGLT010000024.1"/>
</dbReference>
<dbReference type="EMBL" id="JAGGLT010000024">
    <property type="protein sequence ID" value="MBP2072615.1"/>
    <property type="molecule type" value="Genomic_DNA"/>
</dbReference>
<keyword evidence="5" id="KW-0408">Iron</keyword>
<dbReference type="PANTHER" id="PTHR43273">
    <property type="entry name" value="ANAEROBIC SULFATASE-MATURATING ENZYME HOMOLOG ASLB-RELATED"/>
    <property type="match status" value="1"/>
</dbReference>
<evidence type="ECO:0000256" key="4">
    <source>
        <dbReference type="ARBA" id="ARBA00022723"/>
    </source>
</evidence>
<reference evidence="8" key="1">
    <citation type="submission" date="2021-03" db="EMBL/GenBank/DDBJ databases">
        <title>Genomic Encyclopedia of Type Strains, Phase IV (KMG-IV): sequencing the most valuable type-strain genomes for metagenomic binning, comparative biology and taxonomic classification.</title>
        <authorList>
            <person name="Goeker M."/>
        </authorList>
    </citation>
    <scope>NUCLEOTIDE SEQUENCE</scope>
    <source>
        <strain evidence="8">DSM 101588</strain>
    </source>
</reference>
<dbReference type="CDD" id="cd21124">
    <property type="entry name" value="SPASM_CteB-like"/>
    <property type="match status" value="1"/>
</dbReference>
<dbReference type="NCBIfam" id="TIGR04085">
    <property type="entry name" value="rSAM_more_4Fe4S"/>
    <property type="match status" value="1"/>
</dbReference>
<dbReference type="InterPro" id="IPR023867">
    <property type="entry name" value="Sulphatase_maturase_rSAM"/>
</dbReference>
<dbReference type="Gene3D" id="3.20.20.70">
    <property type="entry name" value="Aldolase class I"/>
    <property type="match status" value="1"/>
</dbReference>
<dbReference type="Pfam" id="PF04055">
    <property type="entry name" value="Radical_SAM"/>
    <property type="match status" value="1"/>
</dbReference>
<evidence type="ECO:0000256" key="3">
    <source>
        <dbReference type="ARBA" id="ARBA00022691"/>
    </source>
</evidence>
<gene>
    <name evidence="8" type="ORF">J2Z80_002155</name>
</gene>
<keyword evidence="9" id="KW-1185">Reference proteome</keyword>
<evidence type="ECO:0000259" key="7">
    <source>
        <dbReference type="PROSITE" id="PS51918"/>
    </source>
</evidence>
<dbReference type="PANTHER" id="PTHR43273:SF8">
    <property type="entry name" value="RADICAL SAM DOMAIN PROTEIN"/>
    <property type="match status" value="1"/>
</dbReference>
<proteinExistence type="predicted"/>
<evidence type="ECO:0000256" key="1">
    <source>
        <dbReference type="ARBA" id="ARBA00001966"/>
    </source>
</evidence>